<evidence type="ECO:0000313" key="2">
    <source>
        <dbReference type="Proteomes" id="UP000186817"/>
    </source>
</evidence>
<comment type="caution">
    <text evidence="1">The sequence shown here is derived from an EMBL/GenBank/DDBJ whole genome shotgun (WGS) entry which is preliminary data.</text>
</comment>
<organism evidence="1 2">
    <name type="scientific">Symbiodinium microadriaticum</name>
    <name type="common">Dinoflagellate</name>
    <name type="synonym">Zooxanthella microadriatica</name>
    <dbReference type="NCBI Taxonomy" id="2951"/>
    <lineage>
        <taxon>Eukaryota</taxon>
        <taxon>Sar</taxon>
        <taxon>Alveolata</taxon>
        <taxon>Dinophyceae</taxon>
        <taxon>Suessiales</taxon>
        <taxon>Symbiodiniaceae</taxon>
        <taxon>Symbiodinium</taxon>
    </lineage>
</organism>
<reference evidence="1 2" key="1">
    <citation type="submission" date="2016-02" db="EMBL/GenBank/DDBJ databases">
        <title>Genome analysis of coral dinoflagellate symbionts highlights evolutionary adaptations to a symbiotic lifestyle.</title>
        <authorList>
            <person name="Aranda M."/>
            <person name="Li Y."/>
            <person name="Liew Y.J."/>
            <person name="Baumgarten S."/>
            <person name="Simakov O."/>
            <person name="Wilson M."/>
            <person name="Piel J."/>
            <person name="Ashoor H."/>
            <person name="Bougouffa S."/>
            <person name="Bajic V.B."/>
            <person name="Ryu T."/>
            <person name="Ravasi T."/>
            <person name="Bayer T."/>
            <person name="Micklem G."/>
            <person name="Kim H."/>
            <person name="Bhak J."/>
            <person name="Lajeunesse T.C."/>
            <person name="Voolstra C.R."/>
        </authorList>
    </citation>
    <scope>NUCLEOTIDE SEQUENCE [LARGE SCALE GENOMIC DNA]</scope>
    <source>
        <strain evidence="1 2">CCMP2467</strain>
    </source>
</reference>
<evidence type="ECO:0000313" key="1">
    <source>
        <dbReference type="EMBL" id="OLP72501.1"/>
    </source>
</evidence>
<dbReference type="Proteomes" id="UP000186817">
    <property type="component" value="Unassembled WGS sequence"/>
</dbReference>
<proteinExistence type="predicted"/>
<keyword evidence="2" id="KW-1185">Reference proteome</keyword>
<name>A0A1Q9BQ89_SYMMI</name>
<gene>
    <name evidence="1" type="ORF">AK812_SmicGene48172</name>
</gene>
<dbReference type="AlphaFoldDB" id="A0A1Q9BQ89"/>
<sequence>MPEYNAGFLDPALHLTILRFIKQNPGDNLISDTSQRRPARHRDAFLEAFASSYEQNGGPSLDRDRLT</sequence>
<dbReference type="EMBL" id="LSRX01007229">
    <property type="protein sequence ID" value="OLP72501.1"/>
    <property type="molecule type" value="Genomic_DNA"/>
</dbReference>
<protein>
    <submittedName>
        <fullName evidence="1">Uncharacterized protein</fullName>
    </submittedName>
</protein>
<accession>A0A1Q9BQ89</accession>